<evidence type="ECO:0000313" key="2">
    <source>
        <dbReference type="Proteomes" id="UP000799753"/>
    </source>
</evidence>
<keyword evidence="2" id="KW-1185">Reference proteome</keyword>
<reference evidence="1" key="1">
    <citation type="journal article" date="2020" name="Stud. Mycol.">
        <title>101 Dothideomycetes genomes: a test case for predicting lifestyles and emergence of pathogens.</title>
        <authorList>
            <person name="Haridas S."/>
            <person name="Albert R."/>
            <person name="Binder M."/>
            <person name="Bloem J."/>
            <person name="Labutti K."/>
            <person name="Salamov A."/>
            <person name="Andreopoulos B."/>
            <person name="Baker S."/>
            <person name="Barry K."/>
            <person name="Bills G."/>
            <person name="Bluhm B."/>
            <person name="Cannon C."/>
            <person name="Castanera R."/>
            <person name="Culley D."/>
            <person name="Daum C."/>
            <person name="Ezra D."/>
            <person name="Gonzalez J."/>
            <person name="Henrissat B."/>
            <person name="Kuo A."/>
            <person name="Liang C."/>
            <person name="Lipzen A."/>
            <person name="Lutzoni F."/>
            <person name="Magnuson J."/>
            <person name="Mondo S."/>
            <person name="Nolan M."/>
            <person name="Ohm R."/>
            <person name="Pangilinan J."/>
            <person name="Park H.-J."/>
            <person name="Ramirez L."/>
            <person name="Alfaro M."/>
            <person name="Sun H."/>
            <person name="Tritt A."/>
            <person name="Yoshinaga Y."/>
            <person name="Zwiers L.-H."/>
            <person name="Turgeon B."/>
            <person name="Goodwin S."/>
            <person name="Spatafora J."/>
            <person name="Crous P."/>
            <person name="Grigoriev I."/>
        </authorList>
    </citation>
    <scope>NUCLEOTIDE SEQUENCE</scope>
    <source>
        <strain evidence="1">CBS 473.64</strain>
    </source>
</reference>
<proteinExistence type="predicted"/>
<sequence>MCWCPSVRPDASPARVCHHVGNQSALISSPIIHVPIHVPIISDLCIVLGCSHPFRTRHETGTELGPPLRENIRRRFKTSTLNHGHAVRKGSCKRCKTFSPSLDHRLPNHPRCLFHPPTLPVHISSHPFLGHNNTPSTSGLQLLTYPLFPSL</sequence>
<dbReference type="Proteomes" id="UP000799753">
    <property type="component" value="Unassembled WGS sequence"/>
</dbReference>
<gene>
    <name evidence="1" type="ORF">P280DRAFT_325474</name>
</gene>
<evidence type="ECO:0000313" key="1">
    <source>
        <dbReference type="EMBL" id="KAF2640708.1"/>
    </source>
</evidence>
<accession>A0A6A6S2U9</accession>
<protein>
    <submittedName>
        <fullName evidence="1">Uncharacterized protein</fullName>
    </submittedName>
</protein>
<name>A0A6A6S2U9_9PLEO</name>
<organism evidence="1 2">
    <name type="scientific">Massarina eburnea CBS 473.64</name>
    <dbReference type="NCBI Taxonomy" id="1395130"/>
    <lineage>
        <taxon>Eukaryota</taxon>
        <taxon>Fungi</taxon>
        <taxon>Dikarya</taxon>
        <taxon>Ascomycota</taxon>
        <taxon>Pezizomycotina</taxon>
        <taxon>Dothideomycetes</taxon>
        <taxon>Pleosporomycetidae</taxon>
        <taxon>Pleosporales</taxon>
        <taxon>Massarineae</taxon>
        <taxon>Massarinaceae</taxon>
        <taxon>Massarina</taxon>
    </lineage>
</organism>
<dbReference type="EMBL" id="MU006784">
    <property type="protein sequence ID" value="KAF2640708.1"/>
    <property type="molecule type" value="Genomic_DNA"/>
</dbReference>
<dbReference type="AlphaFoldDB" id="A0A6A6S2U9"/>